<dbReference type="GeneID" id="99244369"/>
<sequence length="72" mass="7278">MSRTIGVEGLSCEHCERTVEEALADVDGVTAARADHETDTATVEGDAETAALVDAVAAAGYDGSAPAVERTA</sequence>
<dbReference type="EMBL" id="CP034345">
    <property type="protein sequence ID" value="QGX96498.1"/>
    <property type="molecule type" value="Genomic_DNA"/>
</dbReference>
<evidence type="ECO:0000259" key="1">
    <source>
        <dbReference type="PROSITE" id="PS50846"/>
    </source>
</evidence>
<dbReference type="OrthoDB" id="44171at2157"/>
<dbReference type="InterPro" id="IPR036163">
    <property type="entry name" value="HMA_dom_sf"/>
</dbReference>
<evidence type="ECO:0000313" key="2">
    <source>
        <dbReference type="EMBL" id="QGX96498.1"/>
    </source>
</evidence>
<dbReference type="InterPro" id="IPR006121">
    <property type="entry name" value="HMA_dom"/>
</dbReference>
<organism evidence="2 3">
    <name type="scientific">Haloplanus rallus</name>
    <dbReference type="NCBI Taxonomy" id="1816183"/>
    <lineage>
        <taxon>Archaea</taxon>
        <taxon>Methanobacteriati</taxon>
        <taxon>Methanobacteriota</taxon>
        <taxon>Stenosarchaea group</taxon>
        <taxon>Halobacteria</taxon>
        <taxon>Halobacteriales</taxon>
        <taxon>Haloferacaceae</taxon>
        <taxon>Haloplanus</taxon>
    </lineage>
</organism>
<protein>
    <submittedName>
        <fullName evidence="2">Cation transporter</fullName>
    </submittedName>
</protein>
<dbReference type="RefSeq" id="WP_157690960.1">
    <property type="nucleotide sequence ID" value="NZ_CP034345.1"/>
</dbReference>
<dbReference type="GO" id="GO:0046872">
    <property type="term" value="F:metal ion binding"/>
    <property type="evidence" value="ECO:0007669"/>
    <property type="project" value="InterPro"/>
</dbReference>
<reference evidence="2 3" key="1">
    <citation type="submission" date="2018-12" db="EMBL/GenBank/DDBJ databases">
        <title>Complete genome sequence of Haloplanus rallus MBLA0036.</title>
        <authorList>
            <person name="Nam Y.-d."/>
            <person name="Kang J."/>
            <person name="Chung W.-H."/>
            <person name="Park Y.S."/>
        </authorList>
    </citation>
    <scope>NUCLEOTIDE SEQUENCE [LARGE SCALE GENOMIC DNA]</scope>
    <source>
        <strain evidence="2 3">MBLA0036</strain>
    </source>
</reference>
<feature type="domain" description="HMA" evidence="1">
    <location>
        <begin position="1"/>
        <end position="64"/>
    </location>
</feature>
<keyword evidence="3" id="KW-1185">Reference proteome</keyword>
<gene>
    <name evidence="2" type="ORF">EI982_17795</name>
</gene>
<dbReference type="Gene3D" id="3.30.70.100">
    <property type="match status" value="1"/>
</dbReference>
<name>A0A6B9F7S4_9EURY</name>
<dbReference type="SUPFAM" id="SSF55008">
    <property type="entry name" value="HMA, heavy metal-associated domain"/>
    <property type="match status" value="1"/>
</dbReference>
<proteinExistence type="predicted"/>
<dbReference type="PROSITE" id="PS50846">
    <property type="entry name" value="HMA_2"/>
    <property type="match status" value="1"/>
</dbReference>
<dbReference type="AlphaFoldDB" id="A0A6B9F7S4"/>
<dbReference type="Pfam" id="PF00403">
    <property type="entry name" value="HMA"/>
    <property type="match status" value="1"/>
</dbReference>
<evidence type="ECO:0000313" key="3">
    <source>
        <dbReference type="Proteomes" id="UP000428325"/>
    </source>
</evidence>
<accession>A0A6B9F7S4</accession>
<dbReference type="CDD" id="cd00371">
    <property type="entry name" value="HMA"/>
    <property type="match status" value="1"/>
</dbReference>
<dbReference type="KEGG" id="hra:EI982_17795"/>
<dbReference type="Proteomes" id="UP000428325">
    <property type="component" value="Chromosome"/>
</dbReference>